<dbReference type="EMBL" id="BNED01000005">
    <property type="protein sequence ID" value="GHI82239.1"/>
    <property type="molecule type" value="Genomic_DNA"/>
</dbReference>
<dbReference type="InterPro" id="IPR052909">
    <property type="entry name" value="Transposase_6_like"/>
</dbReference>
<reference evidence="4" key="1">
    <citation type="submission" date="2023-07" db="EMBL/GenBank/DDBJ databases">
        <title>Whole genome shotgun sequence of Streptomyces spororaveus NBRC 15456.</title>
        <authorList>
            <person name="Komaki H."/>
            <person name="Tamura T."/>
        </authorList>
    </citation>
    <scope>NUCLEOTIDE SEQUENCE [LARGE SCALE GENOMIC DNA]</scope>
    <source>
        <strain evidence="4">NBRC 15456</strain>
    </source>
</reference>
<protein>
    <submittedName>
        <fullName evidence="3">Transposase</fullName>
    </submittedName>
</protein>
<feature type="domain" description="Insertion element IS402-like" evidence="2">
    <location>
        <begin position="45"/>
        <end position="116"/>
    </location>
</feature>
<proteinExistence type="predicted"/>
<name>A0ABQ3TP90_9ACTN</name>
<sequence>MGVKSSGFSCLRPPGQAAGGLGSVRRILRLSACPVVRSVMGRGDLTNAEWVRLEPHLPAVGLRGGRWSDHRQMVNGILFRVRTGIPWRDLPERFGSWKTVYERHRRWSADGTWDRILRAVQADTDLAGRLDWSMVGVDSTMCRAHQHAAGARKTTPRVPKKERRLETTAPTRDSAGPGAA</sequence>
<dbReference type="Pfam" id="PF13340">
    <property type="entry name" value="DUF4096"/>
    <property type="match status" value="1"/>
</dbReference>
<dbReference type="PANTHER" id="PTHR46637">
    <property type="entry name" value="TIS1421-TRANSPOSASE PROTEIN A"/>
    <property type="match status" value="1"/>
</dbReference>
<evidence type="ECO:0000256" key="1">
    <source>
        <dbReference type="SAM" id="MobiDB-lite"/>
    </source>
</evidence>
<organism evidence="3 4">
    <name type="scientific">Streptomyces spororaveus</name>
    <dbReference type="NCBI Taxonomy" id="284039"/>
    <lineage>
        <taxon>Bacteria</taxon>
        <taxon>Bacillati</taxon>
        <taxon>Actinomycetota</taxon>
        <taxon>Actinomycetes</taxon>
        <taxon>Kitasatosporales</taxon>
        <taxon>Streptomycetaceae</taxon>
        <taxon>Streptomyces</taxon>
    </lineage>
</organism>
<feature type="region of interest" description="Disordered" evidence="1">
    <location>
        <begin position="146"/>
        <end position="180"/>
    </location>
</feature>
<dbReference type="InterPro" id="IPR025161">
    <property type="entry name" value="IS402-like_dom"/>
</dbReference>
<dbReference type="Proteomes" id="UP000608522">
    <property type="component" value="Unassembled WGS sequence"/>
</dbReference>
<comment type="caution">
    <text evidence="3">The sequence shown here is derived from an EMBL/GenBank/DDBJ whole genome shotgun (WGS) entry which is preliminary data.</text>
</comment>
<dbReference type="NCBIfam" id="NF033580">
    <property type="entry name" value="transpos_IS5_3"/>
    <property type="match status" value="1"/>
</dbReference>
<evidence type="ECO:0000313" key="3">
    <source>
        <dbReference type="EMBL" id="GHI82239.1"/>
    </source>
</evidence>
<accession>A0ABQ3TP90</accession>
<keyword evidence="4" id="KW-1185">Reference proteome</keyword>
<dbReference type="PANTHER" id="PTHR46637:SF1">
    <property type="entry name" value="BLL5188 PROTEIN"/>
    <property type="match status" value="1"/>
</dbReference>
<evidence type="ECO:0000313" key="4">
    <source>
        <dbReference type="Proteomes" id="UP000608522"/>
    </source>
</evidence>
<evidence type="ECO:0000259" key="2">
    <source>
        <dbReference type="Pfam" id="PF13340"/>
    </source>
</evidence>
<gene>
    <name evidence="3" type="ORF">Sspor_78000</name>
</gene>